<feature type="signal peptide" evidence="1">
    <location>
        <begin position="1"/>
        <end position="22"/>
    </location>
</feature>
<evidence type="ECO:0000313" key="3">
    <source>
        <dbReference type="Proteomes" id="UP000636960"/>
    </source>
</evidence>
<keyword evidence="1" id="KW-0732">Signal</keyword>
<evidence type="ECO:0008006" key="4">
    <source>
        <dbReference type="Google" id="ProtNLM"/>
    </source>
</evidence>
<evidence type="ECO:0000313" key="2">
    <source>
        <dbReference type="EMBL" id="GIE99079.1"/>
    </source>
</evidence>
<dbReference type="AlphaFoldDB" id="A0A919K5F3"/>
<organism evidence="2 3">
    <name type="scientific">Paractinoplanes rishiriensis</name>
    <dbReference type="NCBI Taxonomy" id="1050105"/>
    <lineage>
        <taxon>Bacteria</taxon>
        <taxon>Bacillati</taxon>
        <taxon>Actinomycetota</taxon>
        <taxon>Actinomycetes</taxon>
        <taxon>Micromonosporales</taxon>
        <taxon>Micromonosporaceae</taxon>
        <taxon>Paractinoplanes</taxon>
    </lineage>
</organism>
<gene>
    <name evidence="2" type="ORF">Ari01nite_65440</name>
</gene>
<sequence length="279" mass="28274">MTAQRVLVVLVAGIFLAGCTSSGNPDESDPPVVVPTDPKAALAASTTELRAGNYAFTAQTPTGAARGAVHLASKSATVELTTTGPEPTRFEAVVVEPDRWVRLTADTSGLAAALDNVDTTDAEAAALAAGLRETVELFSGQSWLHVEAGKAKPGGDLDIDLSDPDLTGASALVAGALTVQRDNRTITGRLDASKAGGSGLLDTDTAAAMGAAAKSLPFTATLDDRGRLTRLEFDAPAADDVPAGKWSISIAGYGEQAPTAKPTGAVKEMPASGYEAVDG</sequence>
<accession>A0A919K5F3</accession>
<evidence type="ECO:0000256" key="1">
    <source>
        <dbReference type="SAM" id="SignalP"/>
    </source>
</evidence>
<name>A0A919K5F3_9ACTN</name>
<dbReference type="EMBL" id="BOMV01000069">
    <property type="protein sequence ID" value="GIE99079.1"/>
    <property type="molecule type" value="Genomic_DNA"/>
</dbReference>
<feature type="chain" id="PRO_5039489332" description="Lipoprotein" evidence="1">
    <location>
        <begin position="23"/>
        <end position="279"/>
    </location>
</feature>
<protein>
    <recommendedName>
        <fullName evidence="4">Lipoprotein</fullName>
    </recommendedName>
</protein>
<proteinExistence type="predicted"/>
<reference evidence="2" key="1">
    <citation type="submission" date="2021-01" db="EMBL/GenBank/DDBJ databases">
        <title>Whole genome shotgun sequence of Actinoplanes rishiriensis NBRC 108556.</title>
        <authorList>
            <person name="Komaki H."/>
            <person name="Tamura T."/>
        </authorList>
    </citation>
    <scope>NUCLEOTIDE SEQUENCE</scope>
    <source>
        <strain evidence="2">NBRC 108556</strain>
    </source>
</reference>
<dbReference type="Proteomes" id="UP000636960">
    <property type="component" value="Unassembled WGS sequence"/>
</dbReference>
<dbReference type="RefSeq" id="WP_203786087.1">
    <property type="nucleotide sequence ID" value="NZ_BOMV01000069.1"/>
</dbReference>
<keyword evidence="3" id="KW-1185">Reference proteome</keyword>
<dbReference type="PROSITE" id="PS51257">
    <property type="entry name" value="PROKAR_LIPOPROTEIN"/>
    <property type="match status" value="1"/>
</dbReference>
<comment type="caution">
    <text evidence="2">The sequence shown here is derived from an EMBL/GenBank/DDBJ whole genome shotgun (WGS) entry which is preliminary data.</text>
</comment>